<gene>
    <name evidence="2" type="ORF">GCM10010422_46050</name>
</gene>
<comment type="caution">
    <text evidence="2">The sequence shown here is derived from an EMBL/GenBank/DDBJ whole genome shotgun (WGS) entry which is preliminary data.</text>
</comment>
<reference evidence="3" key="1">
    <citation type="journal article" date="2019" name="Int. J. Syst. Evol. Microbiol.">
        <title>The Global Catalogue of Microorganisms (GCM) 10K type strain sequencing project: providing services to taxonomists for standard genome sequencing and annotation.</title>
        <authorList>
            <consortium name="The Broad Institute Genomics Platform"/>
            <consortium name="The Broad Institute Genome Sequencing Center for Infectious Disease"/>
            <person name="Wu L."/>
            <person name="Ma J."/>
        </authorList>
    </citation>
    <scope>NUCLEOTIDE SEQUENCE [LARGE SCALE GENOMIC DNA]</scope>
    <source>
        <strain evidence="3">JCM 6923</strain>
    </source>
</reference>
<organism evidence="2 3">
    <name type="scientific">Streptomyces graminearus</name>
    <dbReference type="NCBI Taxonomy" id="284030"/>
    <lineage>
        <taxon>Bacteria</taxon>
        <taxon>Bacillati</taxon>
        <taxon>Actinomycetota</taxon>
        <taxon>Actinomycetes</taxon>
        <taxon>Kitasatosporales</taxon>
        <taxon>Streptomycetaceae</taxon>
        <taxon>Streptomyces</taxon>
    </lineage>
</organism>
<dbReference type="EMBL" id="BAAATL010000023">
    <property type="protein sequence ID" value="GAA2493723.1"/>
    <property type="molecule type" value="Genomic_DNA"/>
</dbReference>
<keyword evidence="3" id="KW-1185">Reference proteome</keyword>
<accession>A0ABP5ZAE5</accession>
<protein>
    <submittedName>
        <fullName evidence="2">Uncharacterized protein</fullName>
    </submittedName>
</protein>
<sequence>MTTTDPRGAFALIGAALRKAPGGECRQLTVSVGNTPVQLSPEDCRTALYGRPRRDEELRTAIWRQAVVEARQEPREGAGTGRLLVLWLAAPALYRNLYRILRQSRIERADLEAEAVLALLAALDTVDPDGPDPAGHMIKEAVGRMWAYAGRIRREVPVVDVARFAEARNATTSREESGQQADEWELHVTPPPRRDGLAATLRFAESSPARREGERIGALAHCAGLSDIVFRARRHEEAELIGTLVLRPTGVRR</sequence>
<evidence type="ECO:0000256" key="1">
    <source>
        <dbReference type="SAM" id="MobiDB-lite"/>
    </source>
</evidence>
<evidence type="ECO:0000313" key="2">
    <source>
        <dbReference type="EMBL" id="GAA2493723.1"/>
    </source>
</evidence>
<name>A0ABP5ZAE5_9ACTN</name>
<evidence type="ECO:0000313" key="3">
    <source>
        <dbReference type="Proteomes" id="UP001501721"/>
    </source>
</evidence>
<dbReference type="RefSeq" id="WP_232983940.1">
    <property type="nucleotide sequence ID" value="NZ_BAAATL010000023.1"/>
</dbReference>
<dbReference type="Proteomes" id="UP001501721">
    <property type="component" value="Unassembled WGS sequence"/>
</dbReference>
<feature type="region of interest" description="Disordered" evidence="1">
    <location>
        <begin position="169"/>
        <end position="195"/>
    </location>
</feature>
<proteinExistence type="predicted"/>